<sequence length="84" mass="9736">MNKLRKKTDAAPRPFGACDRGASSDRYVELRLKMDKKNCTTEKFSIENVTLKTSVSNLYSRINRLKQFSRANNGENQRVPERKK</sequence>
<accession>A0A4C1STJ0</accession>
<gene>
    <name evidence="1" type="ORF">EVAR_76713_1</name>
</gene>
<dbReference type="Proteomes" id="UP000299102">
    <property type="component" value="Unassembled WGS sequence"/>
</dbReference>
<organism evidence="1 2">
    <name type="scientific">Eumeta variegata</name>
    <name type="common">Bagworm moth</name>
    <name type="synonym">Eumeta japonica</name>
    <dbReference type="NCBI Taxonomy" id="151549"/>
    <lineage>
        <taxon>Eukaryota</taxon>
        <taxon>Metazoa</taxon>
        <taxon>Ecdysozoa</taxon>
        <taxon>Arthropoda</taxon>
        <taxon>Hexapoda</taxon>
        <taxon>Insecta</taxon>
        <taxon>Pterygota</taxon>
        <taxon>Neoptera</taxon>
        <taxon>Endopterygota</taxon>
        <taxon>Lepidoptera</taxon>
        <taxon>Glossata</taxon>
        <taxon>Ditrysia</taxon>
        <taxon>Tineoidea</taxon>
        <taxon>Psychidae</taxon>
        <taxon>Oiketicinae</taxon>
        <taxon>Eumeta</taxon>
    </lineage>
</organism>
<proteinExistence type="predicted"/>
<protein>
    <submittedName>
        <fullName evidence="1">Uncharacterized protein</fullName>
    </submittedName>
</protein>
<keyword evidence="2" id="KW-1185">Reference proteome</keyword>
<reference evidence="1 2" key="1">
    <citation type="journal article" date="2019" name="Commun. Biol.">
        <title>The bagworm genome reveals a unique fibroin gene that provides high tensile strength.</title>
        <authorList>
            <person name="Kono N."/>
            <person name="Nakamura H."/>
            <person name="Ohtoshi R."/>
            <person name="Tomita M."/>
            <person name="Numata K."/>
            <person name="Arakawa K."/>
        </authorList>
    </citation>
    <scope>NUCLEOTIDE SEQUENCE [LARGE SCALE GENOMIC DNA]</scope>
</reference>
<evidence type="ECO:0000313" key="1">
    <source>
        <dbReference type="EMBL" id="GBP05254.1"/>
    </source>
</evidence>
<dbReference type="AlphaFoldDB" id="A0A4C1STJ0"/>
<evidence type="ECO:0000313" key="2">
    <source>
        <dbReference type="Proteomes" id="UP000299102"/>
    </source>
</evidence>
<dbReference type="OrthoDB" id="7471137at2759"/>
<comment type="caution">
    <text evidence="1">The sequence shown here is derived from an EMBL/GenBank/DDBJ whole genome shotgun (WGS) entry which is preliminary data.</text>
</comment>
<name>A0A4C1STJ0_EUMVA</name>
<dbReference type="EMBL" id="BGZK01000017">
    <property type="protein sequence ID" value="GBP05254.1"/>
    <property type="molecule type" value="Genomic_DNA"/>
</dbReference>